<comment type="caution">
    <text evidence="2">The sequence shown here is derived from an EMBL/GenBank/DDBJ whole genome shotgun (WGS) entry which is preliminary data.</text>
</comment>
<evidence type="ECO:0000259" key="1">
    <source>
        <dbReference type="Pfam" id="PF13391"/>
    </source>
</evidence>
<evidence type="ECO:0000313" key="2">
    <source>
        <dbReference type="EMBL" id="EOQ73995.1"/>
    </source>
</evidence>
<dbReference type="HOGENOM" id="CLU_054701_0_0_6"/>
<dbReference type="RefSeq" id="WP_016144756.1">
    <property type="nucleotide sequence ID" value="NZ_KB976991.1"/>
</dbReference>
<dbReference type="InterPro" id="IPR003615">
    <property type="entry name" value="HNH_nuc"/>
</dbReference>
<reference evidence="2 3" key="1">
    <citation type="submission" date="2013-02" db="EMBL/GenBank/DDBJ databases">
        <title>The Genome Sequence of Acinetobacter pittii ANC 4052.</title>
        <authorList>
            <consortium name="The Broad Institute Genome Sequencing Platform"/>
            <consortium name="The Broad Institute Genome Sequencing Center for Infectious Disease"/>
            <person name="Cerqueira G."/>
            <person name="Feldgarden M."/>
            <person name="Courvalin P."/>
            <person name="Perichon B."/>
            <person name="Grillot-Courvalin C."/>
            <person name="Clermont D."/>
            <person name="Rocha E."/>
            <person name="Yoon E.-J."/>
            <person name="Nemec A."/>
            <person name="Walker B."/>
            <person name="Young S.K."/>
            <person name="Zeng Q."/>
            <person name="Gargeya S."/>
            <person name="Fitzgerald M."/>
            <person name="Haas B."/>
            <person name="Abouelleil A."/>
            <person name="Alvarado L."/>
            <person name="Arachchi H.M."/>
            <person name="Berlin A.M."/>
            <person name="Chapman S.B."/>
            <person name="Dewar J."/>
            <person name="Goldberg J."/>
            <person name="Griggs A."/>
            <person name="Gujja S."/>
            <person name="Hansen M."/>
            <person name="Howarth C."/>
            <person name="Imamovic A."/>
            <person name="Larimer J."/>
            <person name="McCowan C."/>
            <person name="Murphy C."/>
            <person name="Neiman D."/>
            <person name="Pearson M."/>
            <person name="Priest M."/>
            <person name="Roberts A."/>
            <person name="Saif S."/>
            <person name="Shea T."/>
            <person name="Sisk P."/>
            <person name="Sykes S."/>
            <person name="Wortman J."/>
            <person name="Nusbaum C."/>
            <person name="Birren B."/>
        </authorList>
    </citation>
    <scope>NUCLEOTIDE SEQUENCE [LARGE SCALE GENOMIC DNA]</scope>
    <source>
        <strain evidence="2 3">ANC 4052</strain>
    </source>
</reference>
<accession>R8YX86</accession>
<proteinExistence type="predicted"/>
<gene>
    <name evidence="2" type="ORF">F929_02012</name>
</gene>
<dbReference type="Proteomes" id="UP000013986">
    <property type="component" value="Unassembled WGS sequence"/>
</dbReference>
<organism evidence="2 3">
    <name type="scientific">Acinetobacter lactucae</name>
    <dbReference type="NCBI Taxonomy" id="1785128"/>
    <lineage>
        <taxon>Bacteria</taxon>
        <taxon>Pseudomonadati</taxon>
        <taxon>Pseudomonadota</taxon>
        <taxon>Gammaproteobacteria</taxon>
        <taxon>Moraxellales</taxon>
        <taxon>Moraxellaceae</taxon>
        <taxon>Acinetobacter</taxon>
        <taxon>Acinetobacter calcoaceticus/baumannii complex</taxon>
    </lineage>
</organism>
<sequence length="291" mass="33133">MIQKFFWVNHKQSYKDEVGGNYIWSPKREGNGAFNQTYENLTYVQPGDIVFSFAFGVIQAVGYATSSCYEAPNPYCDALNWSGLGWKVDVNFSYCIQKFRPKDCFEEFRNLLALKNSPINILGNGNQKCYLAQISKDFANYLIGKVGLTVEESYLVKDSMTIQETSKTALILQRIGQNLFRKKLLDIYKQTCPVTGIQLPILLRASHIKPWALSTSLERLDPANGILLAAHIDALFDNGLISFKDSGEILFANKEVLDIFTTQNIPQKNINLPFGSEIYLKWHRENLFKKI</sequence>
<protein>
    <recommendedName>
        <fullName evidence="1">HNH nuclease domain-containing protein</fullName>
    </recommendedName>
</protein>
<name>R8YX86_9GAMM</name>
<dbReference type="Pfam" id="PF13391">
    <property type="entry name" value="HNH_2"/>
    <property type="match status" value="1"/>
</dbReference>
<dbReference type="AlphaFoldDB" id="R8YX86"/>
<dbReference type="EMBL" id="APQO01000005">
    <property type="protein sequence ID" value="EOQ73995.1"/>
    <property type="molecule type" value="Genomic_DNA"/>
</dbReference>
<evidence type="ECO:0000313" key="3">
    <source>
        <dbReference type="Proteomes" id="UP000013986"/>
    </source>
</evidence>
<feature type="domain" description="HNH nuclease" evidence="1">
    <location>
        <begin position="192"/>
        <end position="244"/>
    </location>
</feature>
<dbReference type="PATRIC" id="fig|1217689.3.peg.1973"/>
<dbReference type="OrthoDB" id="529575at2"/>